<evidence type="ECO:0000313" key="3">
    <source>
        <dbReference type="EMBL" id="OBV41213.1"/>
    </source>
</evidence>
<sequence length="207" mass="21924">MTALPFAYSSHDYPRSPRRRHVVLGAGVLLLHVALLYGWRYAKPPPLPEAGPKVESVTVWIRPPRPIVKPLPPPPPPIARVAPKREKKPVRAASPRATAAAPATAPVPNAITVAPSPTPADPLTTDAPKFDMAAALSTARKVASEKDPAKAGTAVGQIPDKPLRTETQLARDIASGKRGDCRTAYAGAGLLAPLVMLLDKKDSGCKW</sequence>
<accession>A0A1A7CA75</accession>
<dbReference type="EMBL" id="LOCQ01000037">
    <property type="protein sequence ID" value="OBV41213.1"/>
    <property type="molecule type" value="Genomic_DNA"/>
</dbReference>
<name>A0A1A7CA75_9BURK</name>
<keyword evidence="2" id="KW-1133">Transmembrane helix</keyword>
<evidence type="ECO:0000313" key="4">
    <source>
        <dbReference type="Proteomes" id="UP000092713"/>
    </source>
</evidence>
<dbReference type="Proteomes" id="UP000092713">
    <property type="component" value="Unassembled WGS sequence"/>
</dbReference>
<keyword evidence="4" id="KW-1185">Reference proteome</keyword>
<gene>
    <name evidence="3" type="ORF">ASR47_102623</name>
</gene>
<comment type="caution">
    <text evidence="3">The sequence shown here is derived from an EMBL/GenBank/DDBJ whole genome shotgun (WGS) entry which is preliminary data.</text>
</comment>
<keyword evidence="2" id="KW-0812">Transmembrane</keyword>
<organism evidence="3 4">
    <name type="scientific">Janthinobacterium psychrotolerans</name>
    <dbReference type="NCBI Taxonomy" id="1747903"/>
    <lineage>
        <taxon>Bacteria</taxon>
        <taxon>Pseudomonadati</taxon>
        <taxon>Pseudomonadota</taxon>
        <taxon>Betaproteobacteria</taxon>
        <taxon>Burkholderiales</taxon>
        <taxon>Oxalobacteraceae</taxon>
        <taxon>Janthinobacterium</taxon>
    </lineage>
</organism>
<reference evidence="3 4" key="1">
    <citation type="submission" date="2016-04" db="EMBL/GenBank/DDBJ databases">
        <title>Draft genome sequence of Janthinobacterium psychrotolerans sp. nov., isolated from freshwater sediments in Denmark.</title>
        <authorList>
            <person name="Gong X."/>
            <person name="Skrivergaard S."/>
            <person name="Korsgaard B.S."/>
            <person name="Schreiber L."/>
            <person name="Marshall I.P."/>
            <person name="Finster K."/>
            <person name="Schramm A."/>
        </authorList>
    </citation>
    <scope>NUCLEOTIDE SEQUENCE [LARGE SCALE GENOMIC DNA]</scope>
    <source>
        <strain evidence="3 4">S3-2</strain>
    </source>
</reference>
<dbReference type="AlphaFoldDB" id="A0A1A7CA75"/>
<feature type="transmembrane region" description="Helical" evidence="2">
    <location>
        <begin position="21"/>
        <end position="39"/>
    </location>
</feature>
<evidence type="ECO:0000256" key="2">
    <source>
        <dbReference type="SAM" id="Phobius"/>
    </source>
</evidence>
<keyword evidence="2" id="KW-0472">Membrane</keyword>
<feature type="compositionally biased region" description="Low complexity" evidence="1">
    <location>
        <begin position="91"/>
        <end position="116"/>
    </location>
</feature>
<proteinExistence type="predicted"/>
<dbReference type="RefSeq" id="WP_150127650.1">
    <property type="nucleotide sequence ID" value="NZ_LOCQ01000037.1"/>
</dbReference>
<feature type="region of interest" description="Disordered" evidence="1">
    <location>
        <begin position="141"/>
        <end position="163"/>
    </location>
</feature>
<feature type="region of interest" description="Disordered" evidence="1">
    <location>
        <begin position="71"/>
        <end position="116"/>
    </location>
</feature>
<protein>
    <submittedName>
        <fullName evidence="3">Uncharacterized protein</fullName>
    </submittedName>
</protein>
<evidence type="ECO:0000256" key="1">
    <source>
        <dbReference type="SAM" id="MobiDB-lite"/>
    </source>
</evidence>
<dbReference type="OrthoDB" id="8703226at2"/>